<proteinExistence type="predicted"/>
<accession>A0A699RHL5</accession>
<sequence length="44" mass="4856">RYWFVLGESGEDDGESWVRRREAGRVGEGAGKVGRKKGTVTMSV</sequence>
<dbReference type="EMBL" id="BKCJ011089567">
    <property type="protein sequence ID" value="GFC83462.1"/>
    <property type="molecule type" value="Genomic_DNA"/>
</dbReference>
<protein>
    <submittedName>
        <fullName evidence="1">Uncharacterized protein</fullName>
    </submittedName>
</protein>
<gene>
    <name evidence="1" type="ORF">Tci_855432</name>
</gene>
<reference evidence="1" key="1">
    <citation type="journal article" date="2019" name="Sci. Rep.">
        <title>Draft genome of Tanacetum cinerariifolium, the natural source of mosquito coil.</title>
        <authorList>
            <person name="Yamashiro T."/>
            <person name="Shiraishi A."/>
            <person name="Satake H."/>
            <person name="Nakayama K."/>
        </authorList>
    </citation>
    <scope>NUCLEOTIDE SEQUENCE</scope>
</reference>
<dbReference type="AlphaFoldDB" id="A0A699RHL5"/>
<comment type="caution">
    <text evidence="1">The sequence shown here is derived from an EMBL/GenBank/DDBJ whole genome shotgun (WGS) entry which is preliminary data.</text>
</comment>
<organism evidence="1">
    <name type="scientific">Tanacetum cinerariifolium</name>
    <name type="common">Dalmatian daisy</name>
    <name type="synonym">Chrysanthemum cinerariifolium</name>
    <dbReference type="NCBI Taxonomy" id="118510"/>
    <lineage>
        <taxon>Eukaryota</taxon>
        <taxon>Viridiplantae</taxon>
        <taxon>Streptophyta</taxon>
        <taxon>Embryophyta</taxon>
        <taxon>Tracheophyta</taxon>
        <taxon>Spermatophyta</taxon>
        <taxon>Magnoliopsida</taxon>
        <taxon>eudicotyledons</taxon>
        <taxon>Gunneridae</taxon>
        <taxon>Pentapetalae</taxon>
        <taxon>asterids</taxon>
        <taxon>campanulids</taxon>
        <taxon>Asterales</taxon>
        <taxon>Asteraceae</taxon>
        <taxon>Asteroideae</taxon>
        <taxon>Anthemideae</taxon>
        <taxon>Anthemidinae</taxon>
        <taxon>Tanacetum</taxon>
    </lineage>
</organism>
<name>A0A699RHL5_TANCI</name>
<evidence type="ECO:0000313" key="1">
    <source>
        <dbReference type="EMBL" id="GFC83462.1"/>
    </source>
</evidence>
<feature type="non-terminal residue" evidence="1">
    <location>
        <position position="1"/>
    </location>
</feature>